<dbReference type="RefSeq" id="WP_011738843.1">
    <property type="nucleotide sequence ID" value="NZ_CP085200.1"/>
</dbReference>
<protein>
    <submittedName>
        <fullName evidence="1">Uncharacterized protein</fullName>
    </submittedName>
</protein>
<reference evidence="1" key="1">
    <citation type="submission" date="2022-08" db="EMBL/GenBank/DDBJ databases">
        <title>Whole genome sequencing of non-tuberculosis mycobacteria type-strains.</title>
        <authorList>
            <person name="Igarashi Y."/>
            <person name="Osugi A."/>
            <person name="Mitarai S."/>
        </authorList>
    </citation>
    <scope>NUCLEOTIDE SEQUENCE</scope>
    <source>
        <strain evidence="1">ATCC 19423</strain>
    </source>
</reference>
<dbReference type="Proteomes" id="UP001055253">
    <property type="component" value="Chromosome"/>
</dbReference>
<gene>
    <name evidence="1" type="ORF">MJO63_01810</name>
</gene>
<evidence type="ECO:0000313" key="2">
    <source>
        <dbReference type="Proteomes" id="UP001055253"/>
    </source>
</evidence>
<sequence>MDTEDHDYTAPAAADIAATQDSQGALRLLIAQRALLCKGEALDLPAVDRV</sequence>
<proteinExistence type="predicted"/>
<keyword evidence="2" id="KW-1185">Reference proteome</keyword>
<dbReference type="EMBL" id="CP092429">
    <property type="protein sequence ID" value="ULP52204.1"/>
    <property type="molecule type" value="Genomic_DNA"/>
</dbReference>
<evidence type="ECO:0000313" key="1">
    <source>
        <dbReference type="EMBL" id="ULP52204.1"/>
    </source>
</evidence>
<organism evidence="1 2">
    <name type="scientific">Mycobacterium ulcerans</name>
    <dbReference type="NCBI Taxonomy" id="1809"/>
    <lineage>
        <taxon>Bacteria</taxon>
        <taxon>Bacillati</taxon>
        <taxon>Actinomycetota</taxon>
        <taxon>Actinomycetes</taxon>
        <taxon>Mycobacteriales</taxon>
        <taxon>Mycobacteriaceae</taxon>
        <taxon>Mycobacterium</taxon>
        <taxon>Mycobacterium ulcerans group</taxon>
    </lineage>
</organism>
<name>A0ABY3VDE5_MYCUL</name>
<accession>A0ABY3VDE5</accession>